<dbReference type="EMBL" id="JAIOIV010000050">
    <property type="protein sequence ID" value="MBZ0155847.1"/>
    <property type="molecule type" value="Genomic_DNA"/>
</dbReference>
<protein>
    <submittedName>
        <fullName evidence="2">Zinc dependent phospholipase C family protein</fullName>
    </submittedName>
</protein>
<dbReference type="AlphaFoldDB" id="A0A953J735"/>
<sequence length="228" mass="26413">MMIFLFFLAGFLLIPSFAFAWGPLTHMYLGNEIFSYAPLLPAGIVSLLRKYRQDFLYGNLMADIILGKKYLPDDKSSHSWDVALNLLDQAKRGPEKAFVYGYLSHLAADTVAHGILTEDKLDVEHTWEELKADSMIDKVYWLQSVTFSKAVQRRNDRFLEDSLDRYIFSFKMNRRIYKGMVFLSLLNKKRKRGIDREYLQQLHGESLTRMLDLLQNGKSSPVLQCSPL</sequence>
<evidence type="ECO:0000313" key="3">
    <source>
        <dbReference type="Proteomes" id="UP000705867"/>
    </source>
</evidence>
<organism evidence="2 3">
    <name type="scientific">Candidatus Nitrobium versatile</name>
    <dbReference type="NCBI Taxonomy" id="2884831"/>
    <lineage>
        <taxon>Bacteria</taxon>
        <taxon>Pseudomonadati</taxon>
        <taxon>Nitrospirota</taxon>
        <taxon>Nitrospiria</taxon>
        <taxon>Nitrospirales</taxon>
        <taxon>Nitrospiraceae</taxon>
        <taxon>Candidatus Nitrobium</taxon>
    </lineage>
</organism>
<comment type="caution">
    <text evidence="2">The sequence shown here is derived from an EMBL/GenBank/DDBJ whole genome shotgun (WGS) entry which is preliminary data.</text>
</comment>
<evidence type="ECO:0000313" key="2">
    <source>
        <dbReference type="EMBL" id="MBZ0155847.1"/>
    </source>
</evidence>
<feature type="domain" description="Phospholipase C/D" evidence="1">
    <location>
        <begin position="25"/>
        <end position="161"/>
    </location>
</feature>
<dbReference type="Pfam" id="PF00882">
    <property type="entry name" value="Zn_dep_PLPC"/>
    <property type="match status" value="1"/>
</dbReference>
<name>A0A953J735_9BACT</name>
<dbReference type="Proteomes" id="UP000705867">
    <property type="component" value="Unassembled WGS sequence"/>
</dbReference>
<evidence type="ECO:0000259" key="1">
    <source>
        <dbReference type="Pfam" id="PF00882"/>
    </source>
</evidence>
<gene>
    <name evidence="2" type="ORF">K8I29_06475</name>
</gene>
<reference evidence="2" key="1">
    <citation type="journal article" date="2021" name="bioRxiv">
        <title>Unraveling nitrogen, sulfur and carbon metabolic pathways and microbial community transcriptional responses to substrate deprivation and toxicity stresses in a bioreactor mimicking anoxic brackish coastal sediment conditions.</title>
        <authorList>
            <person name="Martins P.D."/>
            <person name="Echeveste M.J."/>
            <person name="Arshad A."/>
            <person name="Kurth J."/>
            <person name="Ouboter H."/>
            <person name="Jetten M.S.M."/>
            <person name="Welte C.U."/>
        </authorList>
    </citation>
    <scope>NUCLEOTIDE SEQUENCE</scope>
    <source>
        <strain evidence="2">MAG_39</strain>
    </source>
</reference>
<accession>A0A953J735</accession>
<reference evidence="2" key="2">
    <citation type="submission" date="2021-08" db="EMBL/GenBank/DDBJ databases">
        <authorList>
            <person name="Dalcin Martins P."/>
        </authorList>
    </citation>
    <scope>NUCLEOTIDE SEQUENCE</scope>
    <source>
        <strain evidence="2">MAG_39</strain>
    </source>
</reference>
<proteinExistence type="predicted"/>
<dbReference type="InterPro" id="IPR029002">
    <property type="entry name" value="PLPC/GPLD1"/>
</dbReference>